<dbReference type="RefSeq" id="XP_067545113.1">
    <property type="nucleotide sequence ID" value="XM_067689383.1"/>
</dbReference>
<dbReference type="InterPro" id="IPR023201">
    <property type="entry name" value="SecY_dom_sf"/>
</dbReference>
<protein>
    <submittedName>
        <fullName evidence="4">Protein transport protein SEC61 subunit alpha</fullName>
    </submittedName>
</protein>
<sequence length="471" mass="52082">MKGLDFVKPFARFVPEVISPVRKVLFQEKLLWTMIAILIYLVCSQIPLFGIMVNDKADPVYWLRAMMAGSRGTLMDLGLSPILISGSIIQLLTFTQIITVDESLNEDAALFAVFQKLLALVITFGHALVQVSTGFFGSPAKLGMSVCCLIVAQLMSSGVIIILLDELLQKGYGLGSGVNLFIVANICESIVWKALSPSVFNNGKGPEFEGSILSLLQLLKIRKNKLGALYEAMFRKNHPNLFCLFTTGLMFGLVIYLHNIRLNMPLESTQHGVSPPKWAIKLFYVSSMPIIIQKQAITTFYGISRFLALRYPRSWVVQVLGRWDIGESMGYEPVGGIAYFISPPSDIIAALKSPVHFLIYALFMIGTSALIAYYWVEMNENSAAAVGKGLKQQKFVLKGMSSEGTQKTLDRYIPIAAVLSGLIIGGICIMSDLLDTIGSGQNIILAVSIISQYFEFFAREQMVHKSITMRR</sequence>
<dbReference type="EMBL" id="LTDL01000016">
    <property type="protein sequence ID" value="OAG31438.1"/>
    <property type="molecule type" value="Genomic_DNA"/>
</dbReference>
<dbReference type="GO" id="GO:0006616">
    <property type="term" value="P:SRP-dependent cotranslational protein targeting to membrane, translocation"/>
    <property type="evidence" value="ECO:0007669"/>
    <property type="project" value="EnsemblFungi"/>
</dbReference>
<comment type="similarity">
    <text evidence="1">Belongs to the SecY/SEC61-alpha family.</text>
</comment>
<dbReference type="GO" id="GO:0030970">
    <property type="term" value="P:retrograde protein transport, ER to cytosol"/>
    <property type="evidence" value="ECO:0007669"/>
    <property type="project" value="EnsemblFungi"/>
</dbReference>
<dbReference type="GO" id="GO:0005784">
    <property type="term" value="C:Sec61 translocon complex"/>
    <property type="evidence" value="ECO:0007669"/>
    <property type="project" value="EnsemblFungi"/>
</dbReference>
<feature type="transmembrane region" description="Helical" evidence="2">
    <location>
        <begin position="278"/>
        <end position="303"/>
    </location>
</feature>
<dbReference type="GO" id="GO:0000324">
    <property type="term" value="C:fungal-type vacuole"/>
    <property type="evidence" value="ECO:0007669"/>
    <property type="project" value="EnsemblFungi"/>
</dbReference>
<dbReference type="Pfam" id="PF10559">
    <property type="entry name" value="Plug_translocon"/>
    <property type="match status" value="1"/>
</dbReference>
<feature type="transmembrane region" description="Helical" evidence="2">
    <location>
        <begin position="110"/>
        <end position="130"/>
    </location>
</feature>
<proteinExistence type="inferred from homology"/>
<evidence type="ECO:0000256" key="2">
    <source>
        <dbReference type="SAM" id="Phobius"/>
    </source>
</evidence>
<comment type="caution">
    <text evidence="4">The sequence shown here is derived from an EMBL/GenBank/DDBJ whole genome shotgun (WGS) entry which is preliminary data.</text>
</comment>
<dbReference type="InterPro" id="IPR002208">
    <property type="entry name" value="SecY/SEC61-alpha"/>
</dbReference>
<evidence type="ECO:0000256" key="1">
    <source>
        <dbReference type="RuleBase" id="RU004349"/>
    </source>
</evidence>
<evidence type="ECO:0000313" key="4">
    <source>
        <dbReference type="EMBL" id="OAG31438.1"/>
    </source>
</evidence>
<feature type="transmembrane region" description="Helical" evidence="2">
    <location>
        <begin position="412"/>
        <end position="434"/>
    </location>
</feature>
<dbReference type="PANTHER" id="PTHR10906">
    <property type="entry name" value="SECY/SEC61-ALPHA FAMILY MEMBER"/>
    <property type="match status" value="1"/>
</dbReference>
<dbReference type="SUPFAM" id="SSF103491">
    <property type="entry name" value="Preprotein translocase SecY subunit"/>
    <property type="match status" value="1"/>
</dbReference>
<feature type="transmembrane region" description="Helical" evidence="2">
    <location>
        <begin position="30"/>
        <end position="53"/>
    </location>
</feature>
<dbReference type="AlphaFoldDB" id="A0A177EHT4"/>
<gene>
    <name evidence="4" type="ORF">NEDG_01965</name>
</gene>
<dbReference type="STRING" id="1805483.A0A177EHT4"/>
<keyword evidence="2" id="KW-0472">Membrane</keyword>
<accession>A0A177EHT4</accession>
<dbReference type="Gene3D" id="1.10.3370.10">
    <property type="entry name" value="SecY subunit domain"/>
    <property type="match status" value="1"/>
</dbReference>
<dbReference type="GO" id="GO:0015450">
    <property type="term" value="F:protein-transporting ATPase activity"/>
    <property type="evidence" value="ECO:0007669"/>
    <property type="project" value="EnsemblFungi"/>
</dbReference>
<dbReference type="GO" id="GO:1904680">
    <property type="term" value="F:peptide transmembrane transporter activity"/>
    <property type="evidence" value="ECO:0007669"/>
    <property type="project" value="EnsemblFungi"/>
</dbReference>
<keyword evidence="2" id="KW-0812">Transmembrane</keyword>
<dbReference type="PIRSF" id="PIRSF004557">
    <property type="entry name" value="SecY"/>
    <property type="match status" value="1"/>
</dbReference>
<dbReference type="OrthoDB" id="420669at2759"/>
<dbReference type="Proteomes" id="UP000185944">
    <property type="component" value="Unassembled WGS sequence"/>
</dbReference>
<dbReference type="VEuPathDB" id="MicrosporidiaDB:NEDG_01965"/>
<name>A0A177EHT4_9MICR</name>
<feature type="transmembrane region" description="Helical" evidence="2">
    <location>
        <begin position="142"/>
        <end position="164"/>
    </location>
</feature>
<feature type="domain" description="Translocon Sec61/SecY plug" evidence="3">
    <location>
        <begin position="38"/>
        <end position="72"/>
    </location>
</feature>
<dbReference type="GO" id="GO:0070843">
    <property type="term" value="P:misfolded protein transport"/>
    <property type="evidence" value="ECO:0007669"/>
    <property type="project" value="EnsemblFungi"/>
</dbReference>
<dbReference type="Pfam" id="PF00344">
    <property type="entry name" value="SecY"/>
    <property type="match status" value="1"/>
</dbReference>
<reference evidence="4 5" key="1">
    <citation type="submission" date="2016-02" db="EMBL/GenBank/DDBJ databases">
        <title>Discovery of a natural microsporidian pathogen with a broad tissue tropism in Caenorhabditis elegans.</title>
        <authorList>
            <person name="Luallen R.J."/>
            <person name="Reinke A.W."/>
            <person name="Tong L."/>
            <person name="Botts M.R."/>
            <person name="Felix M.-A."/>
            <person name="Troemel E.R."/>
        </authorList>
    </citation>
    <scope>NUCLEOTIDE SEQUENCE [LARGE SCALE GENOMIC DNA]</scope>
    <source>
        <strain evidence="4 5">JUm2807</strain>
    </source>
</reference>
<dbReference type="GO" id="GO:0031204">
    <property type="term" value="P:post-translational protein targeting to membrane, translocation"/>
    <property type="evidence" value="ECO:0007669"/>
    <property type="project" value="EnsemblFungi"/>
</dbReference>
<dbReference type="InterPro" id="IPR019561">
    <property type="entry name" value="Translocon_Sec61/SecY_plug_dom"/>
</dbReference>
<organism evidence="4 5">
    <name type="scientific">Nematocida displodere</name>
    <dbReference type="NCBI Taxonomy" id="1805483"/>
    <lineage>
        <taxon>Eukaryota</taxon>
        <taxon>Fungi</taxon>
        <taxon>Fungi incertae sedis</taxon>
        <taxon>Microsporidia</taxon>
        <taxon>Nematocida</taxon>
    </lineage>
</organism>
<dbReference type="GO" id="GO:0005048">
    <property type="term" value="F:signal sequence binding"/>
    <property type="evidence" value="ECO:0007669"/>
    <property type="project" value="EnsemblFungi"/>
</dbReference>
<dbReference type="GeneID" id="93648315"/>
<feature type="transmembrane region" description="Helical" evidence="2">
    <location>
        <begin position="241"/>
        <end position="258"/>
    </location>
</feature>
<evidence type="ECO:0000313" key="5">
    <source>
        <dbReference type="Proteomes" id="UP000185944"/>
    </source>
</evidence>
<evidence type="ECO:0000259" key="3">
    <source>
        <dbReference type="Pfam" id="PF10559"/>
    </source>
</evidence>
<keyword evidence="2" id="KW-1133">Transmembrane helix</keyword>
<feature type="transmembrane region" description="Helical" evidence="2">
    <location>
        <begin position="357"/>
        <end position="376"/>
    </location>
</feature>
<keyword evidence="5" id="KW-1185">Reference proteome</keyword>
<feature type="transmembrane region" description="Helical" evidence="2">
    <location>
        <begin position="74"/>
        <end position="98"/>
    </location>
</feature>